<reference evidence="1" key="1">
    <citation type="submission" date="2019-12" db="EMBL/GenBank/DDBJ databases">
        <title>Genome sequencing and annotation of Brassica cretica.</title>
        <authorList>
            <person name="Studholme D.J."/>
            <person name="Sarris P."/>
        </authorList>
    </citation>
    <scope>NUCLEOTIDE SEQUENCE</scope>
    <source>
        <strain evidence="1">PFS-109/04</strain>
        <tissue evidence="1">Leaf</tissue>
    </source>
</reference>
<evidence type="ECO:0000313" key="2">
    <source>
        <dbReference type="Proteomes" id="UP000712600"/>
    </source>
</evidence>
<dbReference type="Proteomes" id="UP000712600">
    <property type="component" value="Unassembled WGS sequence"/>
</dbReference>
<evidence type="ECO:0000313" key="1">
    <source>
        <dbReference type="EMBL" id="KAF3486074.1"/>
    </source>
</evidence>
<protein>
    <recommendedName>
        <fullName evidence="3">RNase H type-1 domain-containing protein</fullName>
    </recommendedName>
</protein>
<name>A0A8S9N076_BRACR</name>
<comment type="caution">
    <text evidence="1">The sequence shown here is derived from an EMBL/GenBank/DDBJ whole genome shotgun (WGS) entry which is preliminary data.</text>
</comment>
<accession>A0A8S9N076</accession>
<dbReference type="AlphaFoldDB" id="A0A8S9N076"/>
<evidence type="ECO:0008006" key="3">
    <source>
        <dbReference type="Google" id="ProtNLM"/>
    </source>
</evidence>
<dbReference type="EMBL" id="QGKX02002183">
    <property type="protein sequence ID" value="KAF3486074.1"/>
    <property type="molecule type" value="Genomic_DNA"/>
</dbReference>
<gene>
    <name evidence="1" type="ORF">F2Q69_00057696</name>
</gene>
<proteinExistence type="predicted"/>
<sequence length="103" mass="11167">MVQHITKCCMYSQMKISYTALLMRRGIVRPLQVALDECGTLTLALPFIRVFFLADLALALKAAVTDAVNAGVEDLVCFSDSKSLVTVLTGKARLSLSPLNFSA</sequence>
<organism evidence="1 2">
    <name type="scientific">Brassica cretica</name>
    <name type="common">Mustard</name>
    <dbReference type="NCBI Taxonomy" id="69181"/>
    <lineage>
        <taxon>Eukaryota</taxon>
        <taxon>Viridiplantae</taxon>
        <taxon>Streptophyta</taxon>
        <taxon>Embryophyta</taxon>
        <taxon>Tracheophyta</taxon>
        <taxon>Spermatophyta</taxon>
        <taxon>Magnoliopsida</taxon>
        <taxon>eudicotyledons</taxon>
        <taxon>Gunneridae</taxon>
        <taxon>Pentapetalae</taxon>
        <taxon>rosids</taxon>
        <taxon>malvids</taxon>
        <taxon>Brassicales</taxon>
        <taxon>Brassicaceae</taxon>
        <taxon>Brassiceae</taxon>
        <taxon>Brassica</taxon>
    </lineage>
</organism>